<dbReference type="SUPFAM" id="SSF48498">
    <property type="entry name" value="Tetracyclin repressor-like, C-terminal domain"/>
    <property type="match status" value="1"/>
</dbReference>
<reference evidence="1" key="1">
    <citation type="submission" date="2022-02" db="EMBL/GenBank/DDBJ databases">
        <title>Corynebacterium sp. from urogenital microbiome.</title>
        <authorList>
            <person name="Cappelli E.A."/>
            <person name="Ribeiro T.G."/>
            <person name="Peixe L."/>
        </authorList>
    </citation>
    <scope>NUCLEOTIDE SEQUENCE</scope>
    <source>
        <strain evidence="1">C21Ua_68</strain>
    </source>
</reference>
<protein>
    <submittedName>
        <fullName evidence="1">TetR family transcriptional regulator</fullName>
    </submittedName>
</protein>
<dbReference type="AlphaFoldDB" id="A0A9X3LXW4"/>
<sequence length="463" mass="51499">MYGLDDASARVEILEAALCIAGTRGEVAVTLEEIANFLHCPLSDVEKEFPSSSEILYEMPNFLDWRLTNFMGKAVQRLPEEAGAAEILKAVAEGYFFYCQEQPELYGYLFERYSALDDIQVCNMAKGTHTGNSGADFVVNVLKQLAQEQGAVVGEDIALGDIGRIALAIWSIIHGLSHLSTKGVVRFQHSVIRIANLRQTVQLVLEAIIDWFATKDIPERRPIMYSAREIVEQAMGQWEDRPLVAPQSVESLEFEKAKDLIIETALHVVAREGVSRSFFKRVAQELNTTTGFLNSVIDNDFALREYAEERVTREMAEMFEKAIGSLPADTAIVDRLHIVASVYFNFSLRHTERFCAVIGLANGSIVPHSGDGSPHEGMTENFAIMMKLLRKFIMEAGIQPTDQLVYLSTLAMWAGADGVSHLCALGDFREYEDDLKWGLFSQALTSSFFAVAHGLQLADKNLP</sequence>
<dbReference type="EMBL" id="JAKMUZ010000008">
    <property type="protein sequence ID" value="MCZ9295967.1"/>
    <property type="molecule type" value="Genomic_DNA"/>
</dbReference>
<dbReference type="InterPro" id="IPR036271">
    <property type="entry name" value="Tet_transcr_reg_TetR-rel_C_sf"/>
</dbReference>
<proteinExistence type="predicted"/>
<gene>
    <name evidence="1" type="ORF">L8V22_05245</name>
</gene>
<dbReference type="RefSeq" id="WP_238801382.1">
    <property type="nucleotide sequence ID" value="NZ_JAKMUZ010000008.1"/>
</dbReference>
<comment type="caution">
    <text evidence="1">The sequence shown here is derived from an EMBL/GenBank/DDBJ whole genome shotgun (WGS) entry which is preliminary data.</text>
</comment>
<dbReference type="Gene3D" id="1.10.357.10">
    <property type="entry name" value="Tetracycline Repressor, domain 2"/>
    <property type="match status" value="2"/>
</dbReference>
<dbReference type="Proteomes" id="UP001146439">
    <property type="component" value="Unassembled WGS sequence"/>
</dbReference>
<name>A0A9X3LXW4_9CORY</name>
<evidence type="ECO:0000313" key="1">
    <source>
        <dbReference type="EMBL" id="MCZ9295967.1"/>
    </source>
</evidence>
<accession>A0A9X3LXW4</accession>
<evidence type="ECO:0000313" key="2">
    <source>
        <dbReference type="Proteomes" id="UP001146439"/>
    </source>
</evidence>
<organism evidence="1 2">
    <name type="scientific">Corynebacterium yonathiae</name>
    <dbReference type="NCBI Taxonomy" id="2913504"/>
    <lineage>
        <taxon>Bacteria</taxon>
        <taxon>Bacillati</taxon>
        <taxon>Actinomycetota</taxon>
        <taxon>Actinomycetes</taxon>
        <taxon>Mycobacteriales</taxon>
        <taxon>Corynebacteriaceae</taxon>
        <taxon>Corynebacterium</taxon>
    </lineage>
</organism>